<keyword evidence="2" id="KW-1133">Transmembrane helix</keyword>
<organism evidence="3 4">
    <name type="scientific">Streptomyces poonensis</name>
    <dbReference type="NCBI Taxonomy" id="68255"/>
    <lineage>
        <taxon>Bacteria</taxon>
        <taxon>Bacillati</taxon>
        <taxon>Actinomycetota</taxon>
        <taxon>Actinomycetes</taxon>
        <taxon>Kitasatosporales</taxon>
        <taxon>Streptomycetaceae</taxon>
        <taxon>Streptomyces</taxon>
    </lineage>
</organism>
<gene>
    <name evidence="3" type="ORF">GCM10010365_52230</name>
</gene>
<proteinExistence type="predicted"/>
<feature type="region of interest" description="Disordered" evidence="1">
    <location>
        <begin position="1"/>
        <end position="32"/>
    </location>
</feature>
<comment type="caution">
    <text evidence="3">The sequence shown here is derived from an EMBL/GenBank/DDBJ whole genome shotgun (WGS) entry which is preliminary data.</text>
</comment>
<reference evidence="3" key="2">
    <citation type="submission" date="2020-09" db="EMBL/GenBank/DDBJ databases">
        <authorList>
            <person name="Sun Q."/>
            <person name="Ohkuma M."/>
        </authorList>
    </citation>
    <scope>NUCLEOTIDE SEQUENCE</scope>
    <source>
        <strain evidence="3">JCM 4815</strain>
    </source>
</reference>
<feature type="compositionally biased region" description="Low complexity" evidence="1">
    <location>
        <begin position="9"/>
        <end position="19"/>
    </location>
</feature>
<feature type="transmembrane region" description="Helical" evidence="2">
    <location>
        <begin position="156"/>
        <end position="180"/>
    </location>
</feature>
<evidence type="ECO:0000256" key="2">
    <source>
        <dbReference type="SAM" id="Phobius"/>
    </source>
</evidence>
<keyword evidence="2" id="KW-0472">Membrane</keyword>
<dbReference type="AlphaFoldDB" id="A0A918UQ11"/>
<accession>A0A918UQ11</accession>
<dbReference type="Proteomes" id="UP000622166">
    <property type="component" value="Unassembled WGS sequence"/>
</dbReference>
<name>A0A918UQ11_9ACTN</name>
<sequence>MAPKPLPAELPSSSPAGAARHVAGEPGVPPSDVPRWARTTAHITAGITVPSGLWRVALVAGVPKVVPTIDASPGERTYILGLSVMGEGLALATLGLVRPWGEMVPRWVPGLGGRPIPVMVPVMIAGAGSVATTAVCGYAAYQWAVRPPLGNRLQNTVVTVCYAPLLAWGPLLGAVTVSYYRRRTRRCSGA</sequence>
<evidence type="ECO:0000256" key="1">
    <source>
        <dbReference type="SAM" id="MobiDB-lite"/>
    </source>
</evidence>
<protein>
    <submittedName>
        <fullName evidence="3">Uncharacterized protein</fullName>
    </submittedName>
</protein>
<reference evidence="3" key="1">
    <citation type="journal article" date="2014" name="Int. J. Syst. Evol. Microbiol.">
        <title>Complete genome sequence of Corynebacterium casei LMG S-19264T (=DSM 44701T), isolated from a smear-ripened cheese.</title>
        <authorList>
            <consortium name="US DOE Joint Genome Institute (JGI-PGF)"/>
            <person name="Walter F."/>
            <person name="Albersmeier A."/>
            <person name="Kalinowski J."/>
            <person name="Ruckert C."/>
        </authorList>
    </citation>
    <scope>NUCLEOTIDE SEQUENCE</scope>
    <source>
        <strain evidence="3">JCM 4815</strain>
    </source>
</reference>
<feature type="transmembrane region" description="Helical" evidence="2">
    <location>
        <begin position="118"/>
        <end position="144"/>
    </location>
</feature>
<keyword evidence="4" id="KW-1185">Reference proteome</keyword>
<keyword evidence="2" id="KW-0812">Transmembrane</keyword>
<dbReference type="EMBL" id="BMVW01000012">
    <property type="protein sequence ID" value="GGZ25534.1"/>
    <property type="molecule type" value="Genomic_DNA"/>
</dbReference>
<evidence type="ECO:0000313" key="4">
    <source>
        <dbReference type="Proteomes" id="UP000622166"/>
    </source>
</evidence>
<evidence type="ECO:0000313" key="3">
    <source>
        <dbReference type="EMBL" id="GGZ25534.1"/>
    </source>
</evidence>